<feature type="transmembrane region" description="Helical" evidence="1">
    <location>
        <begin position="109"/>
        <end position="137"/>
    </location>
</feature>
<feature type="domain" description="Zinc-ribbon" evidence="2">
    <location>
        <begin position="2"/>
        <end position="24"/>
    </location>
</feature>
<gene>
    <name evidence="3" type="ORF">GH811_17655</name>
</gene>
<evidence type="ECO:0000259" key="2">
    <source>
        <dbReference type="Pfam" id="PF13240"/>
    </source>
</evidence>
<dbReference type="RefSeq" id="WP_186895482.1">
    <property type="nucleotide sequence ID" value="NZ_WJBE01000027.1"/>
</dbReference>
<keyword evidence="4" id="KW-1185">Reference proteome</keyword>
<dbReference type="EMBL" id="WJBE01000027">
    <property type="protein sequence ID" value="MBC3901429.1"/>
    <property type="molecule type" value="Genomic_DNA"/>
</dbReference>
<accession>A0ABR6Z1Z9</accession>
<dbReference type="Pfam" id="PF13240">
    <property type="entry name" value="Zn_Ribbon_1"/>
    <property type="match status" value="1"/>
</dbReference>
<evidence type="ECO:0000256" key="1">
    <source>
        <dbReference type="SAM" id="Phobius"/>
    </source>
</evidence>
<keyword evidence="1" id="KW-0812">Transmembrane</keyword>
<proteinExistence type="predicted"/>
<feature type="transmembrane region" description="Helical" evidence="1">
    <location>
        <begin position="41"/>
        <end position="60"/>
    </location>
</feature>
<keyword evidence="1" id="KW-0472">Membrane</keyword>
<organism evidence="3 4">
    <name type="scientific">Acetobacterium malicum</name>
    <dbReference type="NCBI Taxonomy" id="52692"/>
    <lineage>
        <taxon>Bacteria</taxon>
        <taxon>Bacillati</taxon>
        <taxon>Bacillota</taxon>
        <taxon>Clostridia</taxon>
        <taxon>Eubacteriales</taxon>
        <taxon>Eubacteriaceae</taxon>
        <taxon>Acetobacterium</taxon>
    </lineage>
</organism>
<keyword evidence="1" id="KW-1133">Transmembrane helix</keyword>
<name>A0ABR6Z1Z9_9FIRM</name>
<reference evidence="3 4" key="1">
    <citation type="journal article" date="2020" name="mSystems">
        <title>Defining Genomic and Predicted Metabolic Features of the Acetobacterium Genus.</title>
        <authorList>
            <person name="Ross D.E."/>
            <person name="Marshall C.W."/>
            <person name="Gulliver D."/>
            <person name="May H.D."/>
            <person name="Norman R.S."/>
        </authorList>
    </citation>
    <scope>NUCLEOTIDE SEQUENCE [LARGE SCALE GENOMIC DNA]</scope>
    <source>
        <strain evidence="3 4">DSM 4132</strain>
    </source>
</reference>
<evidence type="ECO:0000313" key="4">
    <source>
        <dbReference type="Proteomes" id="UP000622405"/>
    </source>
</evidence>
<dbReference type="InterPro" id="IPR026870">
    <property type="entry name" value="Zinc_ribbon_dom"/>
</dbReference>
<dbReference type="Proteomes" id="UP000622405">
    <property type="component" value="Unassembled WGS sequence"/>
</dbReference>
<comment type="caution">
    <text evidence="3">The sequence shown here is derived from an EMBL/GenBank/DDBJ whole genome shotgun (WGS) entry which is preliminary data.</text>
</comment>
<evidence type="ECO:0000313" key="3">
    <source>
        <dbReference type="EMBL" id="MBC3901429.1"/>
    </source>
</evidence>
<protein>
    <submittedName>
        <fullName evidence="3">Zinc-ribbon domain-containing protein</fullName>
    </submittedName>
</protein>
<sequence length="139" mass="15077">MYCPQCGSDLETSTLFCPKCGSKLRAPSENHVIQKDGSQTLGIIAIAAELFGLFLAVFYSSSVLAELLMFSSLILGIVSLNSAYTQSGLTGFKPYFSFVYDGINNKNNAYQVCSVAVFLGLLIIALYLATWFIIGFIEA</sequence>
<feature type="transmembrane region" description="Helical" evidence="1">
    <location>
        <begin position="67"/>
        <end position="89"/>
    </location>
</feature>